<dbReference type="EMBL" id="CP011509">
    <property type="protein sequence ID" value="AKJ00143.1"/>
    <property type="molecule type" value="Genomic_DNA"/>
</dbReference>
<evidence type="ECO:0000313" key="2">
    <source>
        <dbReference type="EMBL" id="AKJ00143.1"/>
    </source>
</evidence>
<feature type="region of interest" description="Disordered" evidence="1">
    <location>
        <begin position="1"/>
        <end position="101"/>
    </location>
</feature>
<dbReference type="KEGG" id="age:AA314_01769"/>
<dbReference type="AlphaFoldDB" id="A0AAC8Q4D7"/>
<accession>A0AAC8Q4D7</accession>
<evidence type="ECO:0000256" key="1">
    <source>
        <dbReference type="SAM" id="MobiDB-lite"/>
    </source>
</evidence>
<reference evidence="2 3" key="1">
    <citation type="submission" date="2015-05" db="EMBL/GenBank/DDBJ databases">
        <title>Genome assembly of Archangium gephyra DSM 2261.</title>
        <authorList>
            <person name="Sharma G."/>
            <person name="Subramanian S."/>
        </authorList>
    </citation>
    <scope>NUCLEOTIDE SEQUENCE [LARGE SCALE GENOMIC DNA]</scope>
    <source>
        <strain evidence="2 3">DSM 2261</strain>
    </source>
</reference>
<organism evidence="2 3">
    <name type="scientific">Archangium gephyra</name>
    <dbReference type="NCBI Taxonomy" id="48"/>
    <lineage>
        <taxon>Bacteria</taxon>
        <taxon>Pseudomonadati</taxon>
        <taxon>Myxococcota</taxon>
        <taxon>Myxococcia</taxon>
        <taxon>Myxococcales</taxon>
        <taxon>Cystobacterineae</taxon>
        <taxon>Archangiaceae</taxon>
        <taxon>Archangium</taxon>
    </lineage>
</organism>
<sequence>MACHGCKGSAHLRGTQCPLRTPQVSHEPRQGGRGLSGQLPDIWQIPDTACTNEPVTRIGSHRSRRKERADADLPAQTCWEPGVGPPGSLAFTSTVHRVMGT</sequence>
<proteinExistence type="predicted"/>
<dbReference type="Proteomes" id="UP000035579">
    <property type="component" value="Chromosome"/>
</dbReference>
<evidence type="ECO:0000313" key="3">
    <source>
        <dbReference type="Proteomes" id="UP000035579"/>
    </source>
</evidence>
<gene>
    <name evidence="2" type="ORF">AA314_01769</name>
</gene>
<protein>
    <submittedName>
        <fullName evidence="2">Uncharacterized protein</fullName>
    </submittedName>
</protein>
<name>A0AAC8Q4D7_9BACT</name>